<reference evidence="1 2" key="1">
    <citation type="journal article" date="2013" name="Genome Biol.">
        <title>Genome of Acanthamoeba castellanii highlights extensive lateral gene transfer and early evolution of tyrosine kinase signaling.</title>
        <authorList>
            <person name="Clarke M."/>
            <person name="Lohan A.J."/>
            <person name="Liu B."/>
            <person name="Lagkouvardos I."/>
            <person name="Roy S."/>
            <person name="Zafar N."/>
            <person name="Bertelli C."/>
            <person name="Schilde C."/>
            <person name="Kianianmomeni A."/>
            <person name="Burglin T.R."/>
            <person name="Frech C."/>
            <person name="Turcotte B."/>
            <person name="Kopec K.O."/>
            <person name="Synnott J.M."/>
            <person name="Choo C."/>
            <person name="Paponov I."/>
            <person name="Finkler A."/>
            <person name="Soon Heng Tan C."/>
            <person name="Hutchins A.P."/>
            <person name="Weinmeier T."/>
            <person name="Rattei T."/>
            <person name="Chu J.S."/>
            <person name="Gimenez G."/>
            <person name="Irimia M."/>
            <person name="Rigden D.J."/>
            <person name="Fitzpatrick D.A."/>
            <person name="Lorenzo-Morales J."/>
            <person name="Bateman A."/>
            <person name="Chiu C.H."/>
            <person name="Tang P."/>
            <person name="Hegemann P."/>
            <person name="Fromm H."/>
            <person name="Raoult D."/>
            <person name="Greub G."/>
            <person name="Miranda-Saavedra D."/>
            <person name="Chen N."/>
            <person name="Nash P."/>
            <person name="Ginger M.L."/>
            <person name="Horn M."/>
            <person name="Schaap P."/>
            <person name="Caler L."/>
            <person name="Loftus B."/>
        </authorList>
    </citation>
    <scope>NUCLEOTIDE SEQUENCE [LARGE SCALE GENOMIC DNA]</scope>
    <source>
        <strain evidence="1 2">Neff</strain>
    </source>
</reference>
<dbReference type="AlphaFoldDB" id="L8HEZ8"/>
<sequence length="427" mass="47561">MKRTAALIVQVWYRRLDSGLGIPRVNPLGQKVVTFIADRVVDEASVLVALDVDDGTLLWNSTGIRSNTFTAPFVRVGQLENGLLVADFVEDSSASNTTWEGFVVLVTKALRPSNSRKQWSGTQQLSRWNQLYVVRWGDQNSLLRLQAAIYSPYSPAATYNWTSPLFGDRDPGLYAAQRRGILLHATYEPNSVRRLEPSTLKPMWGIPEVGSYDQVYISTFIEDIFLVVSTAPSAPFINVVTAFSLEFGTALWKWTTTSQVASAFIYSGTAVDRKTGNQRLCGRLVQLASKTPEERLLCIEPWSARVTLNVTLRCSSDLAYPKAEFMVRSSRKYPSVILRLHNTQAIYDTWALVKDTASGNLLALSCFNPTEASLATPSWVFPNQRDLSSVTVSEDGLSYLIASYKPYVNNAFRSAIARWDRNATLGL</sequence>
<dbReference type="VEuPathDB" id="AmoebaDB:ACA1_359760"/>
<dbReference type="KEGG" id="acan:ACA1_359760"/>
<organism evidence="1 2">
    <name type="scientific">Acanthamoeba castellanii (strain ATCC 30010 / Neff)</name>
    <dbReference type="NCBI Taxonomy" id="1257118"/>
    <lineage>
        <taxon>Eukaryota</taxon>
        <taxon>Amoebozoa</taxon>
        <taxon>Discosea</taxon>
        <taxon>Longamoebia</taxon>
        <taxon>Centramoebida</taxon>
        <taxon>Acanthamoebidae</taxon>
        <taxon>Acanthamoeba</taxon>
    </lineage>
</organism>
<keyword evidence="2" id="KW-1185">Reference proteome</keyword>
<gene>
    <name evidence="1" type="ORF">ACA1_359760</name>
</gene>
<dbReference type="GeneID" id="14923950"/>
<evidence type="ECO:0000313" key="2">
    <source>
        <dbReference type="Proteomes" id="UP000011083"/>
    </source>
</evidence>
<protein>
    <submittedName>
        <fullName evidence="1">Uncharacterized protein</fullName>
    </submittedName>
</protein>
<name>L8HEZ8_ACACF</name>
<dbReference type="InterPro" id="IPR011047">
    <property type="entry name" value="Quinoprotein_ADH-like_sf"/>
</dbReference>
<accession>L8HEZ8</accession>
<evidence type="ECO:0000313" key="1">
    <source>
        <dbReference type="EMBL" id="ELR22981.1"/>
    </source>
</evidence>
<dbReference type="RefSeq" id="XP_004352452.1">
    <property type="nucleotide sequence ID" value="XM_004352400.1"/>
</dbReference>
<dbReference type="SUPFAM" id="SSF50998">
    <property type="entry name" value="Quinoprotein alcohol dehydrogenase-like"/>
    <property type="match status" value="1"/>
</dbReference>
<dbReference type="Proteomes" id="UP000011083">
    <property type="component" value="Unassembled WGS sequence"/>
</dbReference>
<proteinExistence type="predicted"/>
<dbReference type="EMBL" id="KB007867">
    <property type="protein sequence ID" value="ELR22981.1"/>
    <property type="molecule type" value="Genomic_DNA"/>
</dbReference>